<sequence>MSWVRTRVRRPDPICVLRALHFEHKLHGVRNFVSLTVIPLECCLAYRGPRSWESPKDSRDPHKLGKGCLPNRALCERGTQGTAGIPAVSPLKGLWGGPFIPRSVVPSQKRAEGLAMECRYRQLVLPPPPALTSECQEPAGGHRRLLTPTPDDAVSPLWLDSVGLEVSLPSGDTVPWRHRGRHCCQTEGRGLSRPTENRLHQIRDSQLPV</sequence>
<reference evidence="3" key="1">
    <citation type="submission" date="2025-08" db="UniProtKB">
        <authorList>
            <consortium name="RefSeq"/>
        </authorList>
    </citation>
    <scope>IDENTIFICATION</scope>
</reference>
<dbReference type="RefSeq" id="XP_072818444.1">
    <property type="nucleotide sequence ID" value="XM_072962343.1"/>
</dbReference>
<accession>A0ABM5DC12</accession>
<keyword evidence="2" id="KW-1185">Reference proteome</keyword>
<gene>
    <name evidence="3" type="primary">LOC116277994</name>
</gene>
<proteinExistence type="predicted"/>
<evidence type="ECO:0000313" key="3">
    <source>
        <dbReference type="RefSeq" id="XP_072818444.1"/>
    </source>
</evidence>
<feature type="region of interest" description="Disordered" evidence="1">
    <location>
        <begin position="187"/>
        <end position="209"/>
    </location>
</feature>
<evidence type="ECO:0000313" key="2">
    <source>
        <dbReference type="Proteomes" id="UP001652581"/>
    </source>
</evidence>
<protein>
    <submittedName>
        <fullName evidence="3">Uncharacterized protein</fullName>
    </submittedName>
</protein>
<organism evidence="2 3">
    <name type="scientific">Vicugna pacos</name>
    <name type="common">Alpaca</name>
    <name type="synonym">Lama pacos</name>
    <dbReference type="NCBI Taxonomy" id="30538"/>
    <lineage>
        <taxon>Eukaryota</taxon>
        <taxon>Metazoa</taxon>
        <taxon>Chordata</taxon>
        <taxon>Craniata</taxon>
        <taxon>Vertebrata</taxon>
        <taxon>Euteleostomi</taxon>
        <taxon>Mammalia</taxon>
        <taxon>Eutheria</taxon>
        <taxon>Laurasiatheria</taxon>
        <taxon>Artiodactyla</taxon>
        <taxon>Tylopoda</taxon>
        <taxon>Camelidae</taxon>
        <taxon>Vicugna</taxon>
    </lineage>
</organism>
<name>A0ABM5DC12_VICPA</name>
<evidence type="ECO:0000256" key="1">
    <source>
        <dbReference type="SAM" id="MobiDB-lite"/>
    </source>
</evidence>
<dbReference type="GeneID" id="116277994"/>
<dbReference type="Proteomes" id="UP001652581">
    <property type="component" value="Chromosome 6"/>
</dbReference>